<keyword evidence="11" id="KW-1185">Reference proteome</keyword>
<evidence type="ECO:0000313" key="10">
    <source>
        <dbReference type="EMBL" id="KAK7232724.1"/>
    </source>
</evidence>
<dbReference type="InterPro" id="IPR043502">
    <property type="entry name" value="DNA/RNA_pol_sf"/>
</dbReference>
<keyword evidence="8" id="KW-0732">Signal</keyword>
<dbReference type="EC" id="2.7.7.6" evidence="2"/>
<keyword evidence="4" id="KW-0808">Transferase</keyword>
<evidence type="ECO:0000256" key="4">
    <source>
        <dbReference type="ARBA" id="ARBA00022679"/>
    </source>
</evidence>
<evidence type="ECO:0000313" key="11">
    <source>
        <dbReference type="Proteomes" id="UP001363151"/>
    </source>
</evidence>
<evidence type="ECO:0000256" key="1">
    <source>
        <dbReference type="ARBA" id="ARBA00009493"/>
    </source>
</evidence>
<sequence length="132" mass="14893">MGWLAQCARLLVSLHGQPVSWITPLGLPVVQPYRRDGQHAVKTLAQTVLLVDNSDKLPVSVTRARTTGRTRRTSATMNSTLRHCFLELYEAPLLEKLLESFELRYPDTDFPPLPPRGDLDIAKVLDADYFFS</sequence>
<keyword evidence="3" id="KW-0240">DNA-directed RNA polymerase</keyword>
<dbReference type="EMBL" id="JBBJCI010000366">
    <property type="protein sequence ID" value="KAK7232724.1"/>
    <property type="molecule type" value="Genomic_DNA"/>
</dbReference>
<evidence type="ECO:0000256" key="3">
    <source>
        <dbReference type="ARBA" id="ARBA00022478"/>
    </source>
</evidence>
<comment type="caution">
    <text evidence="10">The sequence shown here is derived from an EMBL/GenBank/DDBJ whole genome shotgun (WGS) entry which is preliminary data.</text>
</comment>
<feature type="chain" id="PRO_5046262174" description="DNA-directed RNA polymerase" evidence="8">
    <location>
        <begin position="17"/>
        <end position="132"/>
    </location>
</feature>
<gene>
    <name evidence="10" type="ORF">SO694_00037045</name>
</gene>
<reference evidence="10 11" key="1">
    <citation type="submission" date="2024-03" db="EMBL/GenBank/DDBJ databases">
        <title>Aureococcus anophagefferens CCMP1851 and Kratosvirus quantuckense: Draft genome of a second virus-susceptible host strain in the model system.</title>
        <authorList>
            <person name="Chase E."/>
            <person name="Truchon A.R."/>
            <person name="Schepens W."/>
            <person name="Wilhelm S.W."/>
        </authorList>
    </citation>
    <scope>NUCLEOTIDE SEQUENCE [LARGE SCALE GENOMIC DNA]</scope>
    <source>
        <strain evidence="10 11">CCMP1851</strain>
    </source>
</reference>
<keyword evidence="6" id="KW-0804">Transcription</keyword>
<evidence type="ECO:0000256" key="5">
    <source>
        <dbReference type="ARBA" id="ARBA00022695"/>
    </source>
</evidence>
<proteinExistence type="inferred from homology"/>
<evidence type="ECO:0000256" key="7">
    <source>
        <dbReference type="ARBA" id="ARBA00048552"/>
    </source>
</evidence>
<dbReference type="SUPFAM" id="SSF56672">
    <property type="entry name" value="DNA/RNA polymerases"/>
    <property type="match status" value="1"/>
</dbReference>
<evidence type="ECO:0000256" key="6">
    <source>
        <dbReference type="ARBA" id="ARBA00023163"/>
    </source>
</evidence>
<evidence type="ECO:0000259" key="9">
    <source>
        <dbReference type="Pfam" id="PF00940"/>
    </source>
</evidence>
<accession>A0ABR1FKV3</accession>
<organism evidence="10 11">
    <name type="scientific">Aureococcus anophagefferens</name>
    <name type="common">Harmful bloom alga</name>
    <dbReference type="NCBI Taxonomy" id="44056"/>
    <lineage>
        <taxon>Eukaryota</taxon>
        <taxon>Sar</taxon>
        <taxon>Stramenopiles</taxon>
        <taxon>Ochrophyta</taxon>
        <taxon>Pelagophyceae</taxon>
        <taxon>Pelagomonadales</taxon>
        <taxon>Pelagomonadaceae</taxon>
        <taxon>Aureococcus</taxon>
    </lineage>
</organism>
<dbReference type="InterPro" id="IPR046950">
    <property type="entry name" value="DNA-dir_Rpol_C_phage-type"/>
</dbReference>
<dbReference type="Proteomes" id="UP001363151">
    <property type="component" value="Unassembled WGS sequence"/>
</dbReference>
<evidence type="ECO:0000256" key="8">
    <source>
        <dbReference type="SAM" id="SignalP"/>
    </source>
</evidence>
<dbReference type="PANTHER" id="PTHR10102">
    <property type="entry name" value="DNA-DIRECTED RNA POLYMERASE, MITOCHONDRIAL"/>
    <property type="match status" value="1"/>
</dbReference>
<dbReference type="Pfam" id="PF00940">
    <property type="entry name" value="RNA_pol"/>
    <property type="match status" value="1"/>
</dbReference>
<feature type="signal peptide" evidence="8">
    <location>
        <begin position="1"/>
        <end position="16"/>
    </location>
</feature>
<evidence type="ECO:0000256" key="2">
    <source>
        <dbReference type="ARBA" id="ARBA00012418"/>
    </source>
</evidence>
<dbReference type="Gene3D" id="1.10.150.20">
    <property type="entry name" value="5' to 3' exonuclease, C-terminal subdomain"/>
    <property type="match status" value="1"/>
</dbReference>
<dbReference type="PANTHER" id="PTHR10102:SF0">
    <property type="entry name" value="DNA-DIRECTED RNA POLYMERASE, MITOCHONDRIAL"/>
    <property type="match status" value="1"/>
</dbReference>
<comment type="similarity">
    <text evidence="1">Belongs to the phage and mitochondrial RNA polymerase family.</text>
</comment>
<comment type="catalytic activity">
    <reaction evidence="7">
        <text>RNA(n) + a ribonucleoside 5'-triphosphate = RNA(n+1) + diphosphate</text>
        <dbReference type="Rhea" id="RHEA:21248"/>
        <dbReference type="Rhea" id="RHEA-COMP:14527"/>
        <dbReference type="Rhea" id="RHEA-COMP:17342"/>
        <dbReference type="ChEBI" id="CHEBI:33019"/>
        <dbReference type="ChEBI" id="CHEBI:61557"/>
        <dbReference type="ChEBI" id="CHEBI:140395"/>
        <dbReference type="EC" id="2.7.7.6"/>
    </reaction>
</comment>
<feature type="domain" description="DNA-directed RNA polymerase C-terminal" evidence="9">
    <location>
        <begin position="2"/>
        <end position="64"/>
    </location>
</feature>
<dbReference type="InterPro" id="IPR002092">
    <property type="entry name" value="DNA-dir_Rpol_phage-type"/>
</dbReference>
<protein>
    <recommendedName>
        <fullName evidence="2">DNA-directed RNA polymerase</fullName>
        <ecNumber evidence="2">2.7.7.6</ecNumber>
    </recommendedName>
</protein>
<name>A0ABR1FKV3_AURAN</name>
<keyword evidence="5" id="KW-0548">Nucleotidyltransferase</keyword>